<comment type="caution">
    <text evidence="3">The sequence shown here is derived from an EMBL/GenBank/DDBJ whole genome shotgun (WGS) entry which is preliminary data.</text>
</comment>
<dbReference type="Gene3D" id="2.130.10.130">
    <property type="entry name" value="Integrin alpha, N-terminal"/>
    <property type="match status" value="4"/>
</dbReference>
<organism evidence="3 4">
    <name type="scientific">Mariniradius sediminis</name>
    <dbReference type="NCBI Taxonomy" id="2909237"/>
    <lineage>
        <taxon>Bacteria</taxon>
        <taxon>Pseudomonadati</taxon>
        <taxon>Bacteroidota</taxon>
        <taxon>Cytophagia</taxon>
        <taxon>Cytophagales</taxon>
        <taxon>Cyclobacteriaceae</taxon>
        <taxon>Mariniradius</taxon>
    </lineage>
</organism>
<dbReference type="Pfam" id="PF13517">
    <property type="entry name" value="FG-GAP_3"/>
    <property type="match status" value="6"/>
</dbReference>
<dbReference type="InterPro" id="IPR013517">
    <property type="entry name" value="FG-GAP"/>
</dbReference>
<sequence>MKHLNRILGLALIPFGIWACKKKEEPPKETLFQKIEAADSGLDFRNDLDFDEKFNIFTYRNFYNGGGVALGDVNNDGLLDVYLTANQKGNRLYLNKGNFKFQDVTETAGVAGTRAWSTGVAMADVNGDGWLDIYVCNSGDIAGDNKQNELFINNGDGTFSEKAEAYGLADKGFSTHAVFFDYDKDGDLDVYLLNNSYQAIGSFNKMQNERPRRDPVGGDKLFRNDGEKFTDVSEEAGIYGSVIGFGLGITIGDVNRDGWMDIFISNDFFERDYLYINNQDGTFSEELTDYMRSTSAASMGADIADLDNDGFLDIFVTEMLPEPLERIKQITSFESWDKFQFNVEHGYHYQYTRNMLHINNGDGTFSDLGRMANVEATDWSWAALMVDMDNDGMKDIFVANGIYKDLTDLDYLNFIDNDETKQKIISQQGVDYRALVDPMPINPISNYAFKNKGDLVFENVIHEWGMGDPIHSNGSAYGDLDNDGALDLVINNVNNPISLYRNRSRELAPNQHFIKFELTGKLGNTAAVGTQIRIKAGETEIYLEQMPNRGFQSSVDPRPHAGLGEIAKIDEVQVRWPDGKMTLLRDVSPDQMLKLKWEEASEAPSDFDFFKKAPEPLFTKLDSGKVLNYRHVENTMVDFDRDRLTYHLLSTEGPKAAWADVNGDGLEDVFIGGAKGFPGKLFLQTATGFEESNRETFWADRISEDRNALFFDANGDGSLDLFVCSGGNESGFGSPDLIDRLYINDGKGNFKKSENNGLQALPNSSAVARTMDINGDGALDLFVGSRLIPFVYGVNASSHILVNDGKGKFTDRTEQFAPELKEIGMVTDAQVVDYDGDGKTDLVLVGEWMAPTFFRNTGTKLEKIEMPEMASHKGWYQSIAVGDFNADGKPDFVLGNHGLNSRFKATAERPVRMFVNDFDQNGSIEHIFTYKEGGRHVPVTLKHQLEGQVPSIKKKYLKYSAYKTQMLEDIFEPNQLRNAVMQEANFFQSAVLINEGNGKFKVQELPRMAQRSWMYTSLVADINGDGHQDIVMGGNLKGAKPEVGQYDASYGEILLGKGDGTFTYWHNRDHGLQLHGDIRDLQLVSIKGQRLLMVLKNNEGVEFWEF</sequence>
<name>A0ABS9C0X1_9BACT</name>
<dbReference type="InterPro" id="IPR028994">
    <property type="entry name" value="Integrin_alpha_N"/>
</dbReference>
<dbReference type="EMBL" id="JAKEVZ010000015">
    <property type="protein sequence ID" value="MCF1752753.1"/>
    <property type="molecule type" value="Genomic_DNA"/>
</dbReference>
<dbReference type="InterPro" id="IPR011519">
    <property type="entry name" value="UnbV_ASPIC"/>
</dbReference>
<dbReference type="Pfam" id="PF07593">
    <property type="entry name" value="UnbV_ASPIC"/>
    <property type="match status" value="1"/>
</dbReference>
<evidence type="ECO:0000256" key="1">
    <source>
        <dbReference type="ARBA" id="ARBA00022729"/>
    </source>
</evidence>
<gene>
    <name evidence="3" type="ORF">L0U89_16970</name>
</gene>
<evidence type="ECO:0000313" key="4">
    <source>
        <dbReference type="Proteomes" id="UP001201449"/>
    </source>
</evidence>
<dbReference type="RefSeq" id="WP_234862603.1">
    <property type="nucleotide sequence ID" value="NZ_JAKEVZ010000015.1"/>
</dbReference>
<dbReference type="PANTHER" id="PTHR16026:SF0">
    <property type="entry name" value="CARTILAGE ACIDIC PROTEIN 1"/>
    <property type="match status" value="1"/>
</dbReference>
<keyword evidence="4" id="KW-1185">Reference proteome</keyword>
<dbReference type="PANTHER" id="PTHR16026">
    <property type="entry name" value="CARTILAGE ACIDIC PROTEIN 1"/>
    <property type="match status" value="1"/>
</dbReference>
<protein>
    <submittedName>
        <fullName evidence="3">VCBS repeat-containing protein</fullName>
    </submittedName>
</protein>
<feature type="domain" description="ASPIC/UnbV" evidence="2">
    <location>
        <begin position="527"/>
        <end position="593"/>
    </location>
</feature>
<reference evidence="3 4" key="1">
    <citation type="submission" date="2022-01" db="EMBL/GenBank/DDBJ databases">
        <title>Mariniradius saccharolyticus sp. nov., isolated from sediment of a river.</title>
        <authorList>
            <person name="Liu H."/>
        </authorList>
    </citation>
    <scope>NUCLEOTIDE SEQUENCE [LARGE SCALE GENOMIC DNA]</scope>
    <source>
        <strain evidence="3 4">RY-2</strain>
    </source>
</reference>
<proteinExistence type="predicted"/>
<keyword evidence="1" id="KW-0732">Signal</keyword>
<evidence type="ECO:0000313" key="3">
    <source>
        <dbReference type="EMBL" id="MCF1752753.1"/>
    </source>
</evidence>
<dbReference type="InterPro" id="IPR027039">
    <property type="entry name" value="Crtac1"/>
</dbReference>
<dbReference type="SUPFAM" id="SSF69318">
    <property type="entry name" value="Integrin alpha N-terminal domain"/>
    <property type="match status" value="3"/>
</dbReference>
<evidence type="ECO:0000259" key="2">
    <source>
        <dbReference type="Pfam" id="PF07593"/>
    </source>
</evidence>
<accession>A0ABS9C0X1</accession>
<dbReference type="Proteomes" id="UP001201449">
    <property type="component" value="Unassembled WGS sequence"/>
</dbReference>